<dbReference type="EMBL" id="QGKX02002183">
    <property type="protein sequence ID" value="KAF3488948.1"/>
    <property type="molecule type" value="Genomic_DNA"/>
</dbReference>
<organism evidence="1 2">
    <name type="scientific">Brassica cretica</name>
    <name type="common">Mustard</name>
    <dbReference type="NCBI Taxonomy" id="69181"/>
    <lineage>
        <taxon>Eukaryota</taxon>
        <taxon>Viridiplantae</taxon>
        <taxon>Streptophyta</taxon>
        <taxon>Embryophyta</taxon>
        <taxon>Tracheophyta</taxon>
        <taxon>Spermatophyta</taxon>
        <taxon>Magnoliopsida</taxon>
        <taxon>eudicotyledons</taxon>
        <taxon>Gunneridae</taxon>
        <taxon>Pentapetalae</taxon>
        <taxon>rosids</taxon>
        <taxon>malvids</taxon>
        <taxon>Brassicales</taxon>
        <taxon>Brassicaceae</taxon>
        <taxon>Brassiceae</taxon>
        <taxon>Brassica</taxon>
    </lineage>
</organism>
<accession>A0A8S9N582</accession>
<comment type="caution">
    <text evidence="1">The sequence shown here is derived from an EMBL/GenBank/DDBJ whole genome shotgun (WGS) entry which is preliminary data.</text>
</comment>
<dbReference type="Proteomes" id="UP000712600">
    <property type="component" value="Unassembled WGS sequence"/>
</dbReference>
<reference evidence="1" key="1">
    <citation type="submission" date="2019-12" db="EMBL/GenBank/DDBJ databases">
        <title>Genome sequencing and annotation of Brassica cretica.</title>
        <authorList>
            <person name="Studholme D.J."/>
            <person name="Sarris P."/>
        </authorList>
    </citation>
    <scope>NUCLEOTIDE SEQUENCE</scope>
    <source>
        <strain evidence="1">PFS-109/04</strain>
        <tissue evidence="1">Leaf</tissue>
    </source>
</reference>
<gene>
    <name evidence="1" type="ORF">F2Q69_00052352</name>
</gene>
<evidence type="ECO:0000313" key="1">
    <source>
        <dbReference type="EMBL" id="KAF3488948.1"/>
    </source>
</evidence>
<dbReference type="AlphaFoldDB" id="A0A8S9N582"/>
<evidence type="ECO:0008006" key="3">
    <source>
        <dbReference type="Google" id="ProtNLM"/>
    </source>
</evidence>
<evidence type="ECO:0000313" key="2">
    <source>
        <dbReference type="Proteomes" id="UP000712600"/>
    </source>
</evidence>
<protein>
    <recommendedName>
        <fullName evidence="3">DUF4283 domain-containing protein</fullName>
    </recommendedName>
</protein>
<proteinExistence type="predicted"/>
<sequence>MNRVHHATHLRSVHMTDVKGKGICYDKDDEPIQLTDQDDSPTIRDYGLSLIGKILNPKKQSVEKLIQTMPVQWEMQDKITANDLGNGKSKKFKFDKRWLNNEELRQVILEGWKSPDLPPMRI</sequence>
<name>A0A8S9N582_BRACR</name>